<proteinExistence type="predicted"/>
<reference evidence="1 2" key="1">
    <citation type="submission" date="2020-04" db="EMBL/GenBank/DDBJ databases">
        <title>Metagenomic profiling of ammonia- and methane-oxidizing microorganisms in a Dutch drinking water treatment plant.</title>
        <authorList>
            <person name="Poghosyan L."/>
            <person name="Leucker S."/>
        </authorList>
    </citation>
    <scope>NUCLEOTIDE SEQUENCE [LARGE SCALE GENOMIC DNA]</scope>
    <source>
        <strain evidence="1">S-RSF-IL-03</strain>
    </source>
</reference>
<dbReference type="EMBL" id="JABFRW010000170">
    <property type="protein sequence ID" value="NOT35066.1"/>
    <property type="molecule type" value="Genomic_DNA"/>
</dbReference>
<protein>
    <recommendedName>
        <fullName evidence="3">Lipoprotein</fullName>
    </recommendedName>
</protein>
<dbReference type="Proteomes" id="UP000580839">
    <property type="component" value="Unassembled WGS sequence"/>
</dbReference>
<name>A0A849SKE8_UNCEI</name>
<sequence>MRPILMLVLTFATVGCGTRSEPQSGVSDLSFEEIETRRDTTGLSRGVAPLKQFSASRGPAGGVVARGELQFPDSTLVTVTLSRAGERHALAQAQAVIRRGRFVTAPIFGSEGPLATGNYRMEITALFDAGIQPEIVMRSTRDGQNLRGPGITRDRFGVPAYHHEQELTL</sequence>
<evidence type="ECO:0000313" key="1">
    <source>
        <dbReference type="EMBL" id="NOT35066.1"/>
    </source>
</evidence>
<organism evidence="1 2">
    <name type="scientific">Eiseniibacteriota bacterium</name>
    <dbReference type="NCBI Taxonomy" id="2212470"/>
    <lineage>
        <taxon>Bacteria</taxon>
        <taxon>Candidatus Eiseniibacteriota</taxon>
    </lineage>
</organism>
<comment type="caution">
    <text evidence="1">The sequence shown here is derived from an EMBL/GenBank/DDBJ whole genome shotgun (WGS) entry which is preliminary data.</text>
</comment>
<evidence type="ECO:0008006" key="3">
    <source>
        <dbReference type="Google" id="ProtNLM"/>
    </source>
</evidence>
<accession>A0A849SKE8</accession>
<dbReference type="PROSITE" id="PS51257">
    <property type="entry name" value="PROKAR_LIPOPROTEIN"/>
    <property type="match status" value="1"/>
</dbReference>
<dbReference type="AlphaFoldDB" id="A0A849SKE8"/>
<gene>
    <name evidence="1" type="ORF">HOP12_13020</name>
</gene>
<evidence type="ECO:0000313" key="2">
    <source>
        <dbReference type="Proteomes" id="UP000580839"/>
    </source>
</evidence>